<dbReference type="InterPro" id="IPR014718">
    <property type="entry name" value="GH-type_carb-bd"/>
</dbReference>
<dbReference type="EMBL" id="BAAAOH010000001">
    <property type="protein sequence ID" value="GAA1985762.1"/>
    <property type="molecule type" value="Genomic_DNA"/>
</dbReference>
<organism evidence="1 2">
    <name type="scientific">Microbacterium pumilum</name>
    <dbReference type="NCBI Taxonomy" id="344165"/>
    <lineage>
        <taxon>Bacteria</taxon>
        <taxon>Bacillati</taxon>
        <taxon>Actinomycetota</taxon>
        <taxon>Actinomycetes</taxon>
        <taxon>Micrococcales</taxon>
        <taxon>Microbacteriaceae</taxon>
        <taxon>Microbacterium</taxon>
    </lineage>
</organism>
<keyword evidence="2" id="KW-1185">Reference proteome</keyword>
<comment type="caution">
    <text evidence="1">The sequence shown here is derived from an EMBL/GenBank/DDBJ whole genome shotgun (WGS) entry which is preliminary data.</text>
</comment>
<dbReference type="Pfam" id="PF14486">
    <property type="entry name" value="DUF4432"/>
    <property type="match status" value="1"/>
</dbReference>
<dbReference type="InterPro" id="IPR011013">
    <property type="entry name" value="Gal_mutarotase_sf_dom"/>
</dbReference>
<dbReference type="Proteomes" id="UP001500326">
    <property type="component" value="Unassembled WGS sequence"/>
</dbReference>
<dbReference type="SUPFAM" id="SSF74650">
    <property type="entry name" value="Galactose mutarotase-like"/>
    <property type="match status" value="1"/>
</dbReference>
<dbReference type="InterPro" id="IPR027839">
    <property type="entry name" value="DUF4432"/>
</dbReference>
<proteinExistence type="predicted"/>
<protein>
    <recommendedName>
        <fullName evidence="3">DUF4432 family protein</fullName>
    </recommendedName>
</protein>
<dbReference type="RefSeq" id="WP_344061193.1">
    <property type="nucleotide sequence ID" value="NZ_BAAAOH010000001.1"/>
</dbReference>
<evidence type="ECO:0000313" key="1">
    <source>
        <dbReference type="EMBL" id="GAA1985762.1"/>
    </source>
</evidence>
<reference evidence="2" key="1">
    <citation type="journal article" date="2019" name="Int. J. Syst. Evol. Microbiol.">
        <title>The Global Catalogue of Microorganisms (GCM) 10K type strain sequencing project: providing services to taxonomists for standard genome sequencing and annotation.</title>
        <authorList>
            <consortium name="The Broad Institute Genomics Platform"/>
            <consortium name="The Broad Institute Genome Sequencing Center for Infectious Disease"/>
            <person name="Wu L."/>
            <person name="Ma J."/>
        </authorList>
    </citation>
    <scope>NUCLEOTIDE SEQUENCE [LARGE SCALE GENOMIC DNA]</scope>
    <source>
        <strain evidence="2">JCM 14902</strain>
    </source>
</reference>
<name>A0ABP5DU17_9MICO</name>
<evidence type="ECO:0000313" key="2">
    <source>
        <dbReference type="Proteomes" id="UP001500326"/>
    </source>
</evidence>
<evidence type="ECO:0008006" key="3">
    <source>
        <dbReference type="Google" id="ProtNLM"/>
    </source>
</evidence>
<accession>A0ABP5DU17</accession>
<dbReference type="Gene3D" id="2.70.98.10">
    <property type="match status" value="1"/>
</dbReference>
<sequence>MPITLTSDALEATITPERGADIVQVVDLATGTPLLAESPTGRVNAGSVPATDSMARWLHGYPGGWQLLVPNAGPEREHGGARQGYHGKASLAVWDVIAQDAASCELETHLMTAPLRIRRSVTVTGDALTVTDVLSNLSPDPVQTRIVQHPAFGTPFLDDESYVLTSAATIVTDAAAPGTLADADVTGRPDEVLPRGPVPGSIRLPGPGSASSLFAALTDFAAPEATFCSPARGFAVRLAWDLTVLPHAWMWIEANASTGWPWFRRLYAVAIEPANVIPGEGDAVRRRRGGPGTEIAGGESLTLTTSIQRLALPAV</sequence>
<gene>
    <name evidence="1" type="ORF">GCM10009777_19700</name>
</gene>